<proteinExistence type="predicted"/>
<evidence type="ECO:0000256" key="2">
    <source>
        <dbReference type="SAM" id="Phobius"/>
    </source>
</evidence>
<dbReference type="Proteomes" id="UP000440041">
    <property type="component" value="Unassembled WGS sequence"/>
</dbReference>
<keyword evidence="2" id="KW-0472">Membrane</keyword>
<protein>
    <submittedName>
        <fullName evidence="4">Peptidyl-prolyl cis-trans isomerase</fullName>
    </submittedName>
</protein>
<keyword evidence="2" id="KW-1133">Transmembrane helix</keyword>
<feature type="region of interest" description="Disordered" evidence="1">
    <location>
        <begin position="1"/>
        <end position="107"/>
    </location>
</feature>
<feature type="transmembrane region" description="Helical" evidence="2">
    <location>
        <begin position="197"/>
        <end position="220"/>
    </location>
</feature>
<dbReference type="GO" id="GO:0016853">
    <property type="term" value="F:isomerase activity"/>
    <property type="evidence" value="ECO:0007669"/>
    <property type="project" value="UniProtKB-KW"/>
</dbReference>
<dbReference type="Pfam" id="PF13828">
    <property type="entry name" value="DUF4190"/>
    <property type="match status" value="1"/>
</dbReference>
<evidence type="ECO:0000313" key="4">
    <source>
        <dbReference type="EMBL" id="KAB8300791.1"/>
    </source>
</evidence>
<dbReference type="RefSeq" id="WP_240812301.1">
    <property type="nucleotide sequence ID" value="NZ_JBHLXF010000006.1"/>
</dbReference>
<keyword evidence="2" id="KW-0812">Transmembrane</keyword>
<feature type="compositionally biased region" description="Low complexity" evidence="1">
    <location>
        <begin position="33"/>
        <end position="48"/>
    </location>
</feature>
<dbReference type="AlphaFoldDB" id="A0A6A2VA96"/>
<feature type="domain" description="DUF4190" evidence="3">
    <location>
        <begin position="160"/>
        <end position="214"/>
    </location>
</feature>
<keyword evidence="5" id="KW-1185">Reference proteome</keyword>
<accession>A0A6A2VA96</accession>
<gene>
    <name evidence="4" type="ORF">DSM100238_0518</name>
</gene>
<keyword evidence="4" id="KW-0413">Isomerase</keyword>
<feature type="transmembrane region" description="Helical" evidence="2">
    <location>
        <begin position="160"/>
        <end position="185"/>
    </location>
</feature>
<sequence length="319" mass="32149">MGDNQDQTIKQSSEFQRDSTSQTGDESGDRSALRLSSSGFSSELASSAVPLYGQPQDVPGTVPPEADVPDADAAGVAGGDTGAYASAGRSDAGSHGRRPAGEGQAPAWHVPEQQSAQGAFGQYPYPYGQPQQGYSNGGQGYMWPVQQAYRQMYPNQSWNVLTIVGFVFAFVSPLAGLVLSIIALVMVRKSGEKSRGLAIAGIIVGAINVIIVMLIALALVSSLSRSVSDGGMGDGQADGPMVCISGQCQTLPGTGLGEGGLAGGQNGDGATGDGASADGGDGWFLGGDGQGEGWDGYDYGGLSGAAAALDGMDIEAVGA</sequence>
<dbReference type="InterPro" id="IPR025241">
    <property type="entry name" value="DUF4190"/>
</dbReference>
<evidence type="ECO:0000313" key="5">
    <source>
        <dbReference type="Proteomes" id="UP000440041"/>
    </source>
</evidence>
<evidence type="ECO:0000256" key="1">
    <source>
        <dbReference type="SAM" id="MobiDB-lite"/>
    </source>
</evidence>
<name>A0A6A2VA96_9BIFI</name>
<reference evidence="4 5" key="1">
    <citation type="submission" date="2019-09" db="EMBL/GenBank/DDBJ databases">
        <title>Characterization of the phylogenetic diversity of two novel species belonging to the genus Bifidobacterium: Bifidobacterium cebidarum sp. nov. and Bifidobacterium leontopitheci sp. nov.</title>
        <authorList>
            <person name="Lugli G.A."/>
            <person name="Duranti S."/>
            <person name="Milani C."/>
            <person name="Turroni F."/>
            <person name="Ventura M."/>
        </authorList>
    </citation>
    <scope>NUCLEOTIDE SEQUENCE [LARGE SCALE GENOMIC DNA]</scope>
    <source>
        <strain evidence="4 5">DSM 100238</strain>
    </source>
</reference>
<comment type="caution">
    <text evidence="4">The sequence shown here is derived from an EMBL/GenBank/DDBJ whole genome shotgun (WGS) entry which is preliminary data.</text>
</comment>
<dbReference type="EMBL" id="WBSO01000002">
    <property type="protein sequence ID" value="KAB8300791.1"/>
    <property type="molecule type" value="Genomic_DNA"/>
</dbReference>
<organism evidence="4 5">
    <name type="scientific">Bifidobacterium apri</name>
    <dbReference type="NCBI Taxonomy" id="1769423"/>
    <lineage>
        <taxon>Bacteria</taxon>
        <taxon>Bacillati</taxon>
        <taxon>Actinomycetota</taxon>
        <taxon>Actinomycetes</taxon>
        <taxon>Bifidobacteriales</taxon>
        <taxon>Bifidobacteriaceae</taxon>
        <taxon>Bifidobacterium</taxon>
    </lineage>
</organism>
<evidence type="ECO:0000259" key="3">
    <source>
        <dbReference type="Pfam" id="PF13828"/>
    </source>
</evidence>
<feature type="compositionally biased region" description="Polar residues" evidence="1">
    <location>
        <begin position="1"/>
        <end position="25"/>
    </location>
</feature>